<dbReference type="Proteomes" id="UP001633002">
    <property type="component" value="Unassembled WGS sequence"/>
</dbReference>
<sequence>MRNDCVEMVQKVWEVQKLLPRDNRSVIKLLAKNEERSWLKNWRPISLLPTTYKIIAKIIACRLKEMMAGLVDRQQTGFIAGRDIIENVLSLRLAQEWTQASRHEAIFVKLDFEKAYDRVSHDFLWDTLKAAGMEADNVGMIKGLVIGGQSLVHVNGWFTDEFPILRGVRQGCPLAPLLFTLTTQPLMKLLRKDEEVGRIQGVNVGANKTLLHQLYADDTGISITLSEDYFRNLQQTIGKFEVISGAKLNINKSLIMPLSSGVLPAWIHSTCYEIAQAGMSFKYLGISTSNPVNEKQISAGIIKKMEKKLAHWTNRFLTWPGRTLLLKHVLAATPLYQLIIVQARQDGGLNWFRFRDKAAGLHIRCILKIITGENTEWSQMARSLMLRTLREGAYQREGCQWEIDEILLLTNIQKVKGSPTLSRMLRSWNRAKKIIGWEESTGKIPAHFTIQQGWMMKSWGLQQGSGNNNSELNTLKRGGIRTVEETARLKQLGITWTRKLREAGIFPEEDTLIKIHEVEEWIGDREITRSTLIETSGWKWQNGNQDFRWNAELKTWVQQLGKRESFYADLNRWWSTTTAEEEWAQRWRRLWVGRMTYRKKIWLWKLLQRGYFIGSRAADMGLSEGFCDRCEGTVETIEHVFWECRVLTPRKAGLHAAGALSENTRTLLEWIDEGLQKARTDPADINLLTNFLDTTWKERNRRIFDRQRTQLPVAAILTLTNRDLEAFPTTRHSAEVLTIFRNAKEKVKGWTLNWDAHRGGTRGRHSQEAEITELNAPNEVGPAEAIAETNLRYIRSGSSDRSSQDEEDSTSATESDSTSATESETSEETSEDERL</sequence>
<protein>
    <recommendedName>
        <fullName evidence="2">Reverse transcriptase domain-containing protein</fullName>
    </recommendedName>
</protein>
<dbReference type="EMBL" id="JBJQOH010000002">
    <property type="protein sequence ID" value="KAL3698064.1"/>
    <property type="molecule type" value="Genomic_DNA"/>
</dbReference>
<name>A0ABD3I4S9_9MARC</name>
<evidence type="ECO:0000256" key="1">
    <source>
        <dbReference type="SAM" id="MobiDB-lite"/>
    </source>
</evidence>
<evidence type="ECO:0000313" key="3">
    <source>
        <dbReference type="EMBL" id="KAL3698064.1"/>
    </source>
</evidence>
<comment type="caution">
    <text evidence="3">The sequence shown here is derived from an EMBL/GenBank/DDBJ whole genome shotgun (WGS) entry which is preliminary data.</text>
</comment>
<gene>
    <name evidence="3" type="ORF">R1sor_012140</name>
</gene>
<feature type="domain" description="Reverse transcriptase" evidence="2">
    <location>
        <begin position="11"/>
        <end position="288"/>
    </location>
</feature>
<dbReference type="AlphaFoldDB" id="A0ABD3I4S9"/>
<feature type="compositionally biased region" description="Low complexity" evidence="1">
    <location>
        <begin position="810"/>
        <end position="823"/>
    </location>
</feature>
<feature type="region of interest" description="Disordered" evidence="1">
    <location>
        <begin position="789"/>
        <end position="835"/>
    </location>
</feature>
<organism evidence="3 4">
    <name type="scientific">Riccia sorocarpa</name>
    <dbReference type="NCBI Taxonomy" id="122646"/>
    <lineage>
        <taxon>Eukaryota</taxon>
        <taxon>Viridiplantae</taxon>
        <taxon>Streptophyta</taxon>
        <taxon>Embryophyta</taxon>
        <taxon>Marchantiophyta</taxon>
        <taxon>Marchantiopsida</taxon>
        <taxon>Marchantiidae</taxon>
        <taxon>Marchantiales</taxon>
        <taxon>Ricciaceae</taxon>
        <taxon>Riccia</taxon>
    </lineage>
</organism>
<keyword evidence="4" id="KW-1185">Reference proteome</keyword>
<dbReference type="InterPro" id="IPR026960">
    <property type="entry name" value="RVT-Znf"/>
</dbReference>
<dbReference type="InterPro" id="IPR000477">
    <property type="entry name" value="RT_dom"/>
</dbReference>
<reference evidence="3 4" key="1">
    <citation type="submission" date="2024-09" db="EMBL/GenBank/DDBJ databases">
        <title>Chromosome-scale assembly of Riccia sorocarpa.</title>
        <authorList>
            <person name="Paukszto L."/>
        </authorList>
    </citation>
    <scope>NUCLEOTIDE SEQUENCE [LARGE SCALE GENOMIC DNA]</scope>
    <source>
        <strain evidence="3">LP-2024</strain>
        <tissue evidence="3">Aerial parts of the thallus</tissue>
    </source>
</reference>
<dbReference type="PANTHER" id="PTHR31635:SF196">
    <property type="entry name" value="REVERSE TRANSCRIPTASE DOMAIN-CONTAINING PROTEIN-RELATED"/>
    <property type="match status" value="1"/>
</dbReference>
<dbReference type="PANTHER" id="PTHR31635">
    <property type="entry name" value="REVERSE TRANSCRIPTASE DOMAIN-CONTAINING PROTEIN-RELATED"/>
    <property type="match status" value="1"/>
</dbReference>
<dbReference type="InterPro" id="IPR043502">
    <property type="entry name" value="DNA/RNA_pol_sf"/>
</dbReference>
<dbReference type="CDD" id="cd01650">
    <property type="entry name" value="RT_nLTR_like"/>
    <property type="match status" value="1"/>
</dbReference>
<dbReference type="SUPFAM" id="SSF56672">
    <property type="entry name" value="DNA/RNA polymerases"/>
    <property type="match status" value="1"/>
</dbReference>
<dbReference type="Pfam" id="PF00078">
    <property type="entry name" value="RVT_1"/>
    <property type="match status" value="1"/>
</dbReference>
<feature type="compositionally biased region" description="Acidic residues" evidence="1">
    <location>
        <begin position="824"/>
        <end position="835"/>
    </location>
</feature>
<dbReference type="Pfam" id="PF13966">
    <property type="entry name" value="zf-RVT"/>
    <property type="match status" value="1"/>
</dbReference>
<evidence type="ECO:0000313" key="4">
    <source>
        <dbReference type="Proteomes" id="UP001633002"/>
    </source>
</evidence>
<proteinExistence type="predicted"/>
<accession>A0ABD3I4S9</accession>
<dbReference type="PROSITE" id="PS50878">
    <property type="entry name" value="RT_POL"/>
    <property type="match status" value="1"/>
</dbReference>
<evidence type="ECO:0000259" key="2">
    <source>
        <dbReference type="PROSITE" id="PS50878"/>
    </source>
</evidence>